<dbReference type="GO" id="GO:0008171">
    <property type="term" value="F:O-methyltransferase activity"/>
    <property type="evidence" value="ECO:0007669"/>
    <property type="project" value="InterPro"/>
</dbReference>
<evidence type="ECO:0000313" key="4">
    <source>
        <dbReference type="EMBL" id="QEF98428.1"/>
    </source>
</evidence>
<dbReference type="Gene3D" id="3.40.50.150">
    <property type="entry name" value="Vaccinia Virus protein VP39"/>
    <property type="match status" value="1"/>
</dbReference>
<dbReference type="PANTHER" id="PTHR43167:SF1">
    <property type="entry name" value="PUTATIVE (AFU_ORTHOLOGUE AFUA_6G01830)-RELATED"/>
    <property type="match status" value="1"/>
</dbReference>
<dbReference type="PANTHER" id="PTHR43167">
    <property type="entry name" value="PUTATIVE (AFU_ORTHOLOGUE AFUA_6G01830)-RELATED"/>
    <property type="match status" value="1"/>
</dbReference>
<accession>A0A5B9MBF1</accession>
<dbReference type="EMBL" id="CP036264">
    <property type="protein sequence ID" value="QEF98428.1"/>
    <property type="molecule type" value="Genomic_DNA"/>
</dbReference>
<name>A0A5B9MBF1_9BACT</name>
<dbReference type="KEGG" id="smam:Mal15_24800"/>
<dbReference type="AlphaFoldDB" id="A0A5B9MBF1"/>
<dbReference type="GO" id="GO:0032259">
    <property type="term" value="P:methylation"/>
    <property type="evidence" value="ECO:0007669"/>
    <property type="project" value="UniProtKB-KW"/>
</dbReference>
<evidence type="ECO:0000256" key="2">
    <source>
        <dbReference type="ARBA" id="ARBA00022679"/>
    </source>
</evidence>
<dbReference type="Proteomes" id="UP000321353">
    <property type="component" value="Chromosome"/>
</dbReference>
<evidence type="ECO:0000313" key="5">
    <source>
        <dbReference type="Proteomes" id="UP000321353"/>
    </source>
</evidence>
<keyword evidence="2 4" id="KW-0808">Transferase</keyword>
<organism evidence="4 5">
    <name type="scientific">Stieleria maiorica</name>
    <dbReference type="NCBI Taxonomy" id="2795974"/>
    <lineage>
        <taxon>Bacteria</taxon>
        <taxon>Pseudomonadati</taxon>
        <taxon>Planctomycetota</taxon>
        <taxon>Planctomycetia</taxon>
        <taxon>Pirellulales</taxon>
        <taxon>Pirellulaceae</taxon>
        <taxon>Stieleria</taxon>
    </lineage>
</organism>
<protein>
    <submittedName>
        <fullName evidence="4">O-methyltransferase/MSMEI_4947</fullName>
        <ecNumber evidence="4">2.1.1.-</ecNumber>
    </submittedName>
</protein>
<dbReference type="RefSeq" id="WP_147867955.1">
    <property type="nucleotide sequence ID" value="NZ_CP036264.1"/>
</dbReference>
<dbReference type="EC" id="2.1.1.-" evidence="4"/>
<dbReference type="CDD" id="cd02440">
    <property type="entry name" value="AdoMet_MTases"/>
    <property type="match status" value="1"/>
</dbReference>
<evidence type="ECO:0000256" key="1">
    <source>
        <dbReference type="ARBA" id="ARBA00022603"/>
    </source>
</evidence>
<keyword evidence="3" id="KW-0949">S-adenosyl-L-methionine</keyword>
<keyword evidence="5" id="KW-1185">Reference proteome</keyword>
<dbReference type="InterPro" id="IPR029063">
    <property type="entry name" value="SAM-dependent_MTases_sf"/>
</dbReference>
<dbReference type="InterPro" id="IPR002935">
    <property type="entry name" value="SAM_O-MeTrfase"/>
</dbReference>
<sequence>MAIDAYLEQLYRDGCRNDDAADSREGMMLNITPSTGMFLDLLIRDSKPSRILELGTSNGYSTLWIGRAAAAIDATVDTVDASAAKLERAKANLAACDLAEKVTVHQSDAGDFLRQCADDQYDLIFLDADRSRYVDWAPELLRVLRFGLMVVDNAVSHASEMFEFRRTLSQGFGFSVVVLPIGKGQMVVQSSSGRE</sequence>
<reference evidence="4 5" key="1">
    <citation type="submission" date="2019-02" db="EMBL/GenBank/DDBJ databases">
        <title>Planctomycetal bacteria perform biofilm scaping via a novel small molecule.</title>
        <authorList>
            <person name="Jeske O."/>
            <person name="Boedeker C."/>
            <person name="Wiegand S."/>
            <person name="Breitling P."/>
            <person name="Kallscheuer N."/>
            <person name="Jogler M."/>
            <person name="Rohde M."/>
            <person name="Petersen J."/>
            <person name="Medema M.H."/>
            <person name="Surup F."/>
            <person name="Jogler C."/>
        </authorList>
    </citation>
    <scope>NUCLEOTIDE SEQUENCE [LARGE SCALE GENOMIC DNA]</scope>
    <source>
        <strain evidence="4 5">Mal15</strain>
    </source>
</reference>
<evidence type="ECO:0000256" key="3">
    <source>
        <dbReference type="ARBA" id="ARBA00022691"/>
    </source>
</evidence>
<dbReference type="Pfam" id="PF01596">
    <property type="entry name" value="Methyltransf_3"/>
    <property type="match status" value="1"/>
</dbReference>
<dbReference type="PROSITE" id="PS51682">
    <property type="entry name" value="SAM_OMT_I"/>
    <property type="match status" value="1"/>
</dbReference>
<dbReference type="SUPFAM" id="SSF53335">
    <property type="entry name" value="S-adenosyl-L-methionine-dependent methyltransferases"/>
    <property type="match status" value="1"/>
</dbReference>
<gene>
    <name evidence="4" type="ORF">Mal15_24800</name>
</gene>
<proteinExistence type="predicted"/>
<keyword evidence="1 4" id="KW-0489">Methyltransferase</keyword>